<dbReference type="Gene3D" id="3.40.220.10">
    <property type="entry name" value="Leucine Aminopeptidase, subunit E, domain 1"/>
    <property type="match status" value="1"/>
</dbReference>
<dbReference type="NCBIfam" id="NF003163">
    <property type="entry name" value="PRK04143.1"/>
    <property type="match status" value="1"/>
</dbReference>
<dbReference type="PANTHER" id="PTHR11106:SF27">
    <property type="entry name" value="MACRO DOMAIN-CONTAINING PROTEIN"/>
    <property type="match status" value="1"/>
</dbReference>
<keyword evidence="3" id="KW-1185">Reference proteome</keyword>
<protein>
    <submittedName>
        <fullName evidence="2">Appr-1-p processing enzyme family domain-containing protein</fullName>
    </submittedName>
</protein>
<dbReference type="SMART" id="SM00506">
    <property type="entry name" value="A1pp"/>
    <property type="match status" value="1"/>
</dbReference>
<gene>
    <name evidence="2" type="ORF">OA57_10315</name>
</gene>
<proteinExistence type="predicted"/>
<reference evidence="2 3" key="1">
    <citation type="submission" date="2014-11" db="EMBL/GenBank/DDBJ databases">
        <title>Draft genome sequence of Chelonobacter oris 1662T, associated with respiratory disease in Hermann's Tortoises.</title>
        <authorList>
            <person name="Kudirkiene E."/>
            <person name="Hansen M.J."/>
            <person name="Bojesen A.M."/>
        </authorList>
    </citation>
    <scope>NUCLEOTIDE SEQUENCE [LARGE SCALE GENOMIC DNA]</scope>
    <source>
        <strain evidence="2 3">1662</strain>
    </source>
</reference>
<dbReference type="AlphaFoldDB" id="A0A0A3AJV3"/>
<dbReference type="Pfam" id="PF01661">
    <property type="entry name" value="Macro"/>
    <property type="match status" value="1"/>
</dbReference>
<dbReference type="PANTHER" id="PTHR11106">
    <property type="entry name" value="GANGLIOSIDE INDUCED DIFFERENTIATION ASSOCIATED PROTEIN 2-RELATED"/>
    <property type="match status" value="1"/>
</dbReference>
<accession>A0A0A3AJV3</accession>
<dbReference type="InterPro" id="IPR002589">
    <property type="entry name" value="Macro_dom"/>
</dbReference>
<feature type="domain" description="Macro" evidence="1">
    <location>
        <begin position="64"/>
        <end position="250"/>
    </location>
</feature>
<dbReference type="Proteomes" id="UP000030380">
    <property type="component" value="Unassembled WGS sequence"/>
</dbReference>
<dbReference type="InterPro" id="IPR043472">
    <property type="entry name" value="Macro_dom-like"/>
</dbReference>
<dbReference type="EMBL" id="JSUM01000015">
    <property type="protein sequence ID" value="KGQ69648.1"/>
    <property type="molecule type" value="Genomic_DNA"/>
</dbReference>
<name>A0A0A3AJV3_9PAST</name>
<dbReference type="SUPFAM" id="SSF52949">
    <property type="entry name" value="Macro domain-like"/>
    <property type="match status" value="1"/>
</dbReference>
<dbReference type="OrthoDB" id="6194521at2"/>
<dbReference type="RefSeq" id="WP_034617366.1">
    <property type="nucleotide sequence ID" value="NZ_JSUM01000015.1"/>
</dbReference>
<dbReference type="CDD" id="cd02908">
    <property type="entry name" value="Macro_OAADPr_deacetylase"/>
    <property type="match status" value="1"/>
</dbReference>
<organism evidence="2 3">
    <name type="scientific">Chelonobacter oris</name>
    <dbReference type="NCBI Taxonomy" id="505317"/>
    <lineage>
        <taxon>Bacteria</taxon>
        <taxon>Pseudomonadati</taxon>
        <taxon>Pseudomonadota</taxon>
        <taxon>Gammaproteobacteria</taxon>
        <taxon>Pasteurellales</taxon>
        <taxon>Pasteurellaceae</taxon>
        <taxon>Chelonobacter</taxon>
    </lineage>
</organism>
<dbReference type="STRING" id="505317.OA57_10315"/>
<evidence type="ECO:0000313" key="2">
    <source>
        <dbReference type="EMBL" id="KGQ69648.1"/>
    </source>
</evidence>
<evidence type="ECO:0000313" key="3">
    <source>
        <dbReference type="Proteomes" id="UP000030380"/>
    </source>
</evidence>
<evidence type="ECO:0000259" key="1">
    <source>
        <dbReference type="PROSITE" id="PS51154"/>
    </source>
</evidence>
<sequence>MTRTAQLTYLIHYLAPDRVLPENDDEKRQLLRALMNIRRPQQEHPEFLCIQDQLLQEEVKVKGVVTMQDLSSIRPNLYLWQGDITRLQVGAIVNAANNQLLGCFQPLHRCIDNAIHSQAGLQLRQACAQIIRRQGHPEETGGAKITPAYNLPADYVLHTVAPIICGALMESDELLLASCYRTCLQLALQHGVTSVAFCCIGTGEFHFPNQRAAEIAIREVTAFLSVNPTMRVIFNVFKDRDLAIYQTLLS</sequence>
<comment type="caution">
    <text evidence="2">The sequence shown here is derived from an EMBL/GenBank/DDBJ whole genome shotgun (WGS) entry which is preliminary data.</text>
</comment>
<dbReference type="PROSITE" id="PS51154">
    <property type="entry name" value="MACRO"/>
    <property type="match status" value="1"/>
</dbReference>